<dbReference type="EMBL" id="SNYH01000003">
    <property type="protein sequence ID" value="TDQ27882.1"/>
    <property type="molecule type" value="Genomic_DNA"/>
</dbReference>
<dbReference type="InterPro" id="IPR007372">
    <property type="entry name" value="Lipid/polyisoprenoid-bd_YceI"/>
</dbReference>
<evidence type="ECO:0000313" key="2">
    <source>
        <dbReference type="EMBL" id="TDQ27882.1"/>
    </source>
</evidence>
<accession>A0A4R6THT9</accession>
<dbReference type="Proteomes" id="UP000295390">
    <property type="component" value="Unassembled WGS sequence"/>
</dbReference>
<dbReference type="SUPFAM" id="SSF101874">
    <property type="entry name" value="YceI-like"/>
    <property type="match status" value="1"/>
</dbReference>
<comment type="caution">
    <text evidence="2">The sequence shown here is derived from an EMBL/GenBank/DDBJ whole genome shotgun (WGS) entry which is preliminary data.</text>
</comment>
<reference evidence="2 3" key="1">
    <citation type="submission" date="2019-03" db="EMBL/GenBank/DDBJ databases">
        <title>Genomic Encyclopedia of Type Strains, Phase III (KMG-III): the genomes of soil and plant-associated and newly described type strains.</title>
        <authorList>
            <person name="Whitman W."/>
        </authorList>
    </citation>
    <scope>NUCLEOTIDE SEQUENCE [LARGE SCALE GENOMIC DNA]</scope>
    <source>
        <strain evidence="2 3">CECT 8283</strain>
    </source>
</reference>
<keyword evidence="3" id="KW-1185">Reference proteome</keyword>
<organism evidence="2 3">
    <name type="scientific">Tenacibaculum caenipelagi</name>
    <dbReference type="NCBI Taxonomy" id="1325435"/>
    <lineage>
        <taxon>Bacteria</taxon>
        <taxon>Pseudomonadati</taxon>
        <taxon>Bacteroidota</taxon>
        <taxon>Flavobacteriia</taxon>
        <taxon>Flavobacteriales</taxon>
        <taxon>Flavobacteriaceae</taxon>
        <taxon>Tenacibaculum</taxon>
    </lineage>
</organism>
<dbReference type="Pfam" id="PF04264">
    <property type="entry name" value="YceI"/>
    <property type="match status" value="1"/>
</dbReference>
<feature type="domain" description="Lipid/polyisoprenoid-binding YceI-like" evidence="1">
    <location>
        <begin position="45"/>
        <end position="206"/>
    </location>
</feature>
<dbReference type="InterPro" id="IPR036761">
    <property type="entry name" value="TTHA0802/YceI-like_sf"/>
</dbReference>
<dbReference type="Gene3D" id="2.40.128.110">
    <property type="entry name" value="Lipid/polyisoprenoid-binding, YceI-like"/>
    <property type="match status" value="1"/>
</dbReference>
<proteinExistence type="predicted"/>
<gene>
    <name evidence="2" type="ORF">DFQ07_1739</name>
</gene>
<evidence type="ECO:0000259" key="1">
    <source>
        <dbReference type="Pfam" id="PF04264"/>
    </source>
</evidence>
<sequence>MKKIVYSLIICFTISQMISCKSEAKKETETTKEEIKTEKQAAFVLQDANNSINWVAYKTTEKIPVKGQFQKVNITAGGEGNTAKEAINNAEFSIPVSSIFTSDTSRDFKIKKFFFGIMDKTELLSGKLVLENDSIGYADLTMNSVTKKLPFKYTLNGKEFNLNATMKISDWQAQNALDSLNTACKDLHKGADGVSKTWDEVALTISSIFK</sequence>
<name>A0A4R6THT9_9FLAO</name>
<dbReference type="RefSeq" id="WP_133535855.1">
    <property type="nucleotide sequence ID" value="NZ_SNYH01000003.1"/>
</dbReference>
<protein>
    <submittedName>
        <fullName evidence="2">YceI-like domain-containing protein</fullName>
    </submittedName>
</protein>
<dbReference type="OrthoDB" id="5292899at2"/>
<dbReference type="AlphaFoldDB" id="A0A4R6THT9"/>
<evidence type="ECO:0000313" key="3">
    <source>
        <dbReference type="Proteomes" id="UP000295390"/>
    </source>
</evidence>